<dbReference type="PROSITE" id="PS00509">
    <property type="entry name" value="RAS_GTPASE_ACTIV_1"/>
    <property type="match status" value="1"/>
</dbReference>
<evidence type="ECO:0000259" key="3">
    <source>
        <dbReference type="PROSITE" id="PS50018"/>
    </source>
</evidence>
<name>A0A367KNV6_RHIST</name>
<evidence type="ECO:0000256" key="1">
    <source>
        <dbReference type="ARBA" id="ARBA00022468"/>
    </source>
</evidence>
<dbReference type="OrthoDB" id="28245at2759"/>
<dbReference type="PROSITE" id="PS50018">
    <property type="entry name" value="RAS_GTPASE_ACTIV_2"/>
    <property type="match status" value="1"/>
</dbReference>
<dbReference type="EMBL" id="PJQM01000888">
    <property type="protein sequence ID" value="RCI03810.1"/>
    <property type="molecule type" value="Genomic_DNA"/>
</dbReference>
<feature type="non-terminal residue" evidence="4">
    <location>
        <position position="1"/>
    </location>
</feature>
<evidence type="ECO:0000256" key="2">
    <source>
        <dbReference type="ARBA" id="ARBA00022553"/>
    </source>
</evidence>
<comment type="caution">
    <text evidence="4">The sequence shown here is derived from an EMBL/GenBank/DDBJ whole genome shotgun (WGS) entry which is preliminary data.</text>
</comment>
<gene>
    <name evidence="4" type="primary">IRA2_4</name>
    <name evidence="4" type="ORF">CU098_002254</name>
</gene>
<reference evidence="4 5" key="1">
    <citation type="journal article" date="2018" name="G3 (Bethesda)">
        <title>Phylogenetic and Phylogenomic Definition of Rhizopus Species.</title>
        <authorList>
            <person name="Gryganskyi A.P."/>
            <person name="Golan J."/>
            <person name="Dolatabadi S."/>
            <person name="Mondo S."/>
            <person name="Robb S."/>
            <person name="Idnurm A."/>
            <person name="Muszewska A."/>
            <person name="Steczkiewicz K."/>
            <person name="Masonjones S."/>
            <person name="Liao H.L."/>
            <person name="Gajdeczka M.T."/>
            <person name="Anike F."/>
            <person name="Vuek A."/>
            <person name="Anishchenko I.M."/>
            <person name="Voigt K."/>
            <person name="de Hoog G.S."/>
            <person name="Smith M.E."/>
            <person name="Heitman J."/>
            <person name="Vilgalys R."/>
            <person name="Stajich J.E."/>
        </authorList>
    </citation>
    <scope>NUCLEOTIDE SEQUENCE [LARGE SCALE GENOMIC DNA]</scope>
    <source>
        <strain evidence="4 5">LSU 92-RS-03</strain>
    </source>
</reference>
<dbReference type="STRING" id="4846.A0A367KNV6"/>
<keyword evidence="1" id="KW-0343">GTPase activation</keyword>
<evidence type="ECO:0000313" key="5">
    <source>
        <dbReference type="Proteomes" id="UP000253551"/>
    </source>
</evidence>
<dbReference type="InterPro" id="IPR023152">
    <property type="entry name" value="RasGAP_CS"/>
</dbReference>
<evidence type="ECO:0000313" key="4">
    <source>
        <dbReference type="EMBL" id="RCI03810.1"/>
    </source>
</evidence>
<accession>A0A367KNV6</accession>
<keyword evidence="5" id="KW-1185">Reference proteome</keyword>
<dbReference type="InterPro" id="IPR039360">
    <property type="entry name" value="Ras_GTPase"/>
</dbReference>
<dbReference type="PANTHER" id="PTHR10194:SF142">
    <property type="entry name" value="NEUROFIBROMIN"/>
    <property type="match status" value="1"/>
</dbReference>
<organism evidence="4 5">
    <name type="scientific">Rhizopus stolonifer</name>
    <name type="common">Rhizopus nigricans</name>
    <dbReference type="NCBI Taxonomy" id="4846"/>
    <lineage>
        <taxon>Eukaryota</taxon>
        <taxon>Fungi</taxon>
        <taxon>Fungi incertae sedis</taxon>
        <taxon>Mucoromycota</taxon>
        <taxon>Mucoromycotina</taxon>
        <taxon>Mucoromycetes</taxon>
        <taxon>Mucorales</taxon>
        <taxon>Mucorineae</taxon>
        <taxon>Rhizopodaceae</taxon>
        <taxon>Rhizopus</taxon>
    </lineage>
</organism>
<dbReference type="InterPro" id="IPR016024">
    <property type="entry name" value="ARM-type_fold"/>
</dbReference>
<dbReference type="Proteomes" id="UP000253551">
    <property type="component" value="Unassembled WGS sequence"/>
</dbReference>
<dbReference type="GO" id="GO:0005096">
    <property type="term" value="F:GTPase activator activity"/>
    <property type="evidence" value="ECO:0007669"/>
    <property type="project" value="UniProtKB-KW"/>
</dbReference>
<dbReference type="Gene3D" id="3.40.525.10">
    <property type="entry name" value="CRAL-TRIO lipid binding domain"/>
    <property type="match status" value="1"/>
</dbReference>
<dbReference type="Gene3D" id="1.10.506.10">
    <property type="entry name" value="GTPase Activation - p120gap, domain 1"/>
    <property type="match status" value="2"/>
</dbReference>
<dbReference type="InterPro" id="IPR001936">
    <property type="entry name" value="RasGAP_dom"/>
</dbReference>
<protein>
    <submittedName>
        <fullName evidence="4">Ras GTPase activating protein ira2</fullName>
    </submittedName>
</protein>
<feature type="domain" description="Ras-GAP" evidence="3">
    <location>
        <begin position="817"/>
        <end position="1013"/>
    </location>
</feature>
<dbReference type="SUPFAM" id="SSF48350">
    <property type="entry name" value="GTPase activation domain, GAP"/>
    <property type="match status" value="1"/>
</dbReference>
<dbReference type="InterPro" id="IPR008936">
    <property type="entry name" value="Rho_GTPase_activation_prot"/>
</dbReference>
<keyword evidence="2" id="KW-0597">Phosphoprotein</keyword>
<dbReference type="Pfam" id="PF00616">
    <property type="entry name" value="RasGAP"/>
    <property type="match status" value="1"/>
</dbReference>
<dbReference type="InterPro" id="IPR036865">
    <property type="entry name" value="CRAL-TRIO_dom_sf"/>
</dbReference>
<proteinExistence type="predicted"/>
<dbReference type="SMART" id="SM00323">
    <property type="entry name" value="RasGAP"/>
    <property type="match status" value="1"/>
</dbReference>
<dbReference type="PANTHER" id="PTHR10194">
    <property type="entry name" value="RAS GTPASE-ACTIVATING PROTEINS"/>
    <property type="match status" value="1"/>
</dbReference>
<sequence>IQAHIPSLLEDDAPTVFRQAFINACLAIVSEDHPLPWHLTLNSMYEAICTPLRRIFIQTVKIELSSKIEVSSTSSNPRRTMSIDKRLQNTGPLLQSMLKLFRLDPCSALMGGNDKSRVEENVSLMNSLTILIKHQDKNVRKAAIGCLTKLHDPSIILHWGPSKTIMSTFWKISSHSILSISRQILDNSRQSEESMRTLFDLLANILDSRNCFLVDALETYTVQDPNDSHERYQAMVALEVALLVSLCSPIPDICSKSVKCLGYICKESKILDDENTFGDSISRSSQSTLVYNYNIEIYERLCAEEPEVKGLKKQLFVGRKAQQKRLRKYMRMMMSPTPSNLLAWEEVWKRWKILTQVVIRYGMDTLNDLSDTSTIYSTSTSVKKIGGLVRHDKLRVATLPSPVPVGRVEIDDEKQTEWQNYTGFLAALGGCRLTADIENDSISERSKSERAGSPASKSTALIERFITEMVELLTSENVVVREAVKDTLGNGLSPSLYTILFHQIEATLSNCFGSNGEIACNSTNTLFVEQSVLVLKMTLDRLINASDCLVSVDFSTTVLYFVNYINRLPHDNYTTMRTMIMMCHLTEALMTKMDQIIIRDDVRVKNRLLEIIIEWTSNFNQSKSETGTLQNKEVQRDLDQICLKAIVALLHKLPLQISEQSRDMDKAMSKSRLFQKYFTFFIGLLERCHQYEAESICGSTKQGLSASNLISRYSFPVKPVDTYWGPLKESAVNALSNLLNANVEVGLRFTLAMGYHEDSKMRNSCMQILSNILNAGAQFDTLADTIVNDRYEKLVEILVESDMEVTLSVCDVCPASDASSIASVLLSVFESKNKLLPVLKAIIEREVFSADQESTLFRGTNMATRMLSTFARNTCVEYVKITIQSAMESINALSDEQLTWEMDPIKETSPEKTIQNKQNVCRVADILMDAICNSIPNAPSIFRKELSFLVEAVNKRFPDAAETQVGGFVFLRLFNPAILTPENSGVSKRAIPRSKNVRKILLQATRLIQNLANNVMFGAKEPHMISLNDFITNNLYRVTHFLREISIAPTQTQETRSIRLETAAHAKLHKYLSENLEKISRHVSGPRSHASSDTDKILELKRTMERFSNILGQLGPPPDIAQEESTMTRNYAITSSNSILNDYMRRNRNRDLSSIQSLNMIYQGGVSRKGHPVFYFITRCLAETRVDFELLVYFWIRDKDSIRPKDVPGRILNMALLNMGSEDHNLRLSSYGLLCSISIYFRFKISTTTIHSKDIFIPYNDSDFIVSISESIASGEPHLTLEFLSECIVGLEKSNTDISRQILSLEYMVPWLKNISLFIHGPNRDGSQKIKEIMRSLVALTAKKPEVSLQGYIQEKIWKTFVEMEEVHTLAIECLIQFSVEHGLGSHENEISANMLVTMNCNSIRGKIITRTRKALQSTSQNCRNSLVKHPAWAEIACLVRIMIALSFYYVSSSKPFVAESFHIVALLASTGPTFIRSSVHGFLVNAIHILVTSDHVSSSNRKKLKYLMDDVGDGKYRVHFGLNKSYANAFTITDETMSDDMENISLASLEIIVRLLLDVTAAAASSYDVANAWRARWMSLATSMTFQFNPALQPRSFVILGCLAQEDIDDDLMFQILIVLRNDLAHFDEKNSELVSQIHVLARYLNDSNESQHNLSARCEFIEGFSAKYGRSKTF</sequence>
<dbReference type="SUPFAM" id="SSF48371">
    <property type="entry name" value="ARM repeat"/>
    <property type="match status" value="1"/>
</dbReference>